<dbReference type="STRING" id="86416.Clopa_0837"/>
<dbReference type="RefSeq" id="WP_015614185.1">
    <property type="nucleotide sequence ID" value="NC_021182.1"/>
</dbReference>
<dbReference type="SUPFAM" id="SSF53756">
    <property type="entry name" value="UDP-Glycosyltransferase/glycogen phosphorylase"/>
    <property type="match status" value="1"/>
</dbReference>
<protein>
    <submittedName>
        <fullName evidence="2">Glycosyltransferase</fullName>
    </submittedName>
</protein>
<dbReference type="InterPro" id="IPR001296">
    <property type="entry name" value="Glyco_trans_1"/>
</dbReference>
<evidence type="ECO:0000259" key="1">
    <source>
        <dbReference type="Pfam" id="PF00534"/>
    </source>
</evidence>
<dbReference type="EMBL" id="CP003261">
    <property type="protein sequence ID" value="AGK95861.1"/>
    <property type="molecule type" value="Genomic_DNA"/>
</dbReference>
<feature type="domain" description="Glycosyl transferase family 1" evidence="1">
    <location>
        <begin position="180"/>
        <end position="332"/>
    </location>
</feature>
<keyword evidence="2" id="KW-0808">Transferase</keyword>
<dbReference type="Pfam" id="PF00534">
    <property type="entry name" value="Glycos_transf_1"/>
    <property type="match status" value="1"/>
</dbReference>
<dbReference type="Gene3D" id="3.40.50.2000">
    <property type="entry name" value="Glycogen Phosphorylase B"/>
    <property type="match status" value="2"/>
</dbReference>
<proteinExistence type="predicted"/>
<name>R4K279_CLOPA</name>
<dbReference type="AlphaFoldDB" id="R4K279"/>
<gene>
    <name evidence="2" type="ORF">Clopa_0837</name>
</gene>
<sequence>MILIISGSSTISGAEYVLADYLKYSNKNKFIILTSDNNKVINFYEDLNINRVISSKYLTPSGAVTNKKMFGKVKKLLRYILSRQVIYNTINKFNIKKIMGNNTTDIIYSAWVKRIPEATYYQYVHDIVNEESFISKVILKFDKYVDKYFAVSMAVKNSLCNIGINENKIILIYNGLQDLKFIERRMNDKLVFGFLGALSDRKSPLTFVDFIKKSGYKGLMAYHISEGNMENKVKDKIKKENVDIELIGKVERENMREFYDKIDFLFVPSKEDPLPTVVLEAFNYSTPVIGRRIDGIPEMITEQFNGYLFKDNEDFNNVISKIKNLNQETYSKICINANFTIKDKFSLNKKILKLNEFLFST</sequence>
<dbReference type="GO" id="GO:0016757">
    <property type="term" value="F:glycosyltransferase activity"/>
    <property type="evidence" value="ECO:0007669"/>
    <property type="project" value="InterPro"/>
</dbReference>
<dbReference type="InterPro" id="IPR050194">
    <property type="entry name" value="Glycosyltransferase_grp1"/>
</dbReference>
<reference evidence="2 3" key="1">
    <citation type="submission" date="2012-01" db="EMBL/GenBank/DDBJ databases">
        <title>Complete sequence of chromosome of Clostridium pasteurianum BC1.</title>
        <authorList>
            <consortium name="US DOE Joint Genome Institute"/>
            <person name="Lucas S."/>
            <person name="Han J."/>
            <person name="Lapidus A."/>
            <person name="Cheng J.-F."/>
            <person name="Goodwin L."/>
            <person name="Pitluck S."/>
            <person name="Peters L."/>
            <person name="Mikhailova N."/>
            <person name="Teshima H."/>
            <person name="Detter J.C."/>
            <person name="Han C."/>
            <person name="Tapia R."/>
            <person name="Land M."/>
            <person name="Hauser L."/>
            <person name="Kyrpides N."/>
            <person name="Ivanova N."/>
            <person name="Pagani I."/>
            <person name="Dunn J."/>
            <person name="Taghavi S."/>
            <person name="Francis A."/>
            <person name="van der Lelie D."/>
            <person name="Woyke T."/>
        </authorList>
    </citation>
    <scope>NUCLEOTIDE SEQUENCE [LARGE SCALE GENOMIC DNA]</scope>
    <source>
        <strain evidence="2 3">BC1</strain>
    </source>
</reference>
<dbReference type="Proteomes" id="UP000013523">
    <property type="component" value="Chromosome"/>
</dbReference>
<evidence type="ECO:0000313" key="2">
    <source>
        <dbReference type="EMBL" id="AGK95861.1"/>
    </source>
</evidence>
<accession>R4K279</accession>
<evidence type="ECO:0000313" key="3">
    <source>
        <dbReference type="Proteomes" id="UP000013523"/>
    </source>
</evidence>
<keyword evidence="3" id="KW-1185">Reference proteome</keyword>
<organism evidence="2 3">
    <name type="scientific">Clostridium pasteurianum BC1</name>
    <dbReference type="NCBI Taxonomy" id="86416"/>
    <lineage>
        <taxon>Bacteria</taxon>
        <taxon>Bacillati</taxon>
        <taxon>Bacillota</taxon>
        <taxon>Clostridia</taxon>
        <taxon>Eubacteriales</taxon>
        <taxon>Clostridiaceae</taxon>
        <taxon>Clostridium</taxon>
    </lineage>
</organism>
<dbReference type="OrthoDB" id="9806653at2"/>
<dbReference type="PATRIC" id="fig|86416.3.peg.828"/>
<dbReference type="KEGG" id="cpas:Clopa_0837"/>
<dbReference type="CDD" id="cd03801">
    <property type="entry name" value="GT4_PimA-like"/>
    <property type="match status" value="1"/>
</dbReference>
<dbReference type="eggNOG" id="COG0297">
    <property type="taxonomic scope" value="Bacteria"/>
</dbReference>
<dbReference type="PANTHER" id="PTHR45947">
    <property type="entry name" value="SULFOQUINOVOSYL TRANSFERASE SQD2"/>
    <property type="match status" value="1"/>
</dbReference>
<dbReference type="PANTHER" id="PTHR45947:SF3">
    <property type="entry name" value="SULFOQUINOVOSYL TRANSFERASE SQD2"/>
    <property type="match status" value="1"/>
</dbReference>
<dbReference type="HOGENOM" id="CLU_723388_0_0_9"/>